<dbReference type="InterPro" id="IPR001387">
    <property type="entry name" value="Cro/C1-type_HTH"/>
</dbReference>
<dbReference type="CDD" id="cd00093">
    <property type="entry name" value="HTH_XRE"/>
    <property type="match status" value="2"/>
</dbReference>
<proteinExistence type="predicted"/>
<dbReference type="EMBL" id="FZOJ01000001">
    <property type="protein sequence ID" value="SNR86313.1"/>
    <property type="molecule type" value="Genomic_DNA"/>
</dbReference>
<protein>
    <submittedName>
        <fullName evidence="3">DNA-binding transcriptional regulator, XRE-family HTH domain</fullName>
    </submittedName>
</protein>
<gene>
    <name evidence="3" type="ORF">SAMN05446037_100184</name>
</gene>
<dbReference type="AlphaFoldDB" id="A0A238ZUH9"/>
<dbReference type="SMART" id="SM00530">
    <property type="entry name" value="HTH_XRE"/>
    <property type="match status" value="2"/>
</dbReference>
<name>A0A238ZUH9_9FIRM</name>
<dbReference type="GO" id="GO:0003677">
    <property type="term" value="F:DNA binding"/>
    <property type="evidence" value="ECO:0007669"/>
    <property type="project" value="UniProtKB-KW"/>
</dbReference>
<evidence type="ECO:0000259" key="2">
    <source>
        <dbReference type="PROSITE" id="PS50943"/>
    </source>
</evidence>
<keyword evidence="1 3" id="KW-0238">DNA-binding</keyword>
<evidence type="ECO:0000313" key="4">
    <source>
        <dbReference type="Proteomes" id="UP000198304"/>
    </source>
</evidence>
<dbReference type="PROSITE" id="PS50943">
    <property type="entry name" value="HTH_CROC1"/>
    <property type="match status" value="2"/>
</dbReference>
<dbReference type="PANTHER" id="PTHR46558">
    <property type="entry name" value="TRACRIPTIONAL REGULATORY PROTEIN-RELATED-RELATED"/>
    <property type="match status" value="1"/>
</dbReference>
<dbReference type="PANTHER" id="PTHR46558:SF4">
    <property type="entry name" value="DNA-BIDING PHAGE PROTEIN"/>
    <property type="match status" value="1"/>
</dbReference>
<reference evidence="3 4" key="1">
    <citation type="submission" date="2017-06" db="EMBL/GenBank/DDBJ databases">
        <authorList>
            <person name="Kim H.J."/>
            <person name="Triplett B.A."/>
        </authorList>
    </citation>
    <scope>NUCLEOTIDE SEQUENCE [LARGE SCALE GENOMIC DNA]</scope>
    <source>
        <strain evidence="3 4">SCA</strain>
    </source>
</reference>
<dbReference type="Proteomes" id="UP000198304">
    <property type="component" value="Unassembled WGS sequence"/>
</dbReference>
<dbReference type="InterPro" id="IPR010982">
    <property type="entry name" value="Lambda_DNA-bd_dom_sf"/>
</dbReference>
<sequence>MNLLNNLDSSTVGGKIKYYRLLNGLLQEDLCFKSGLNRTTIIRYENDQVIHSLEICNKIAEALEIDPFLLYDEYLAFIASDYGLKIRRFRNKNNLTQIDLGQALGVHKKTISRWEKEKIYPTRENYLIFKEYIKGSNK</sequence>
<feature type="domain" description="HTH cro/C1-type" evidence="2">
    <location>
        <begin position="16"/>
        <end position="70"/>
    </location>
</feature>
<accession>A0A238ZUH9</accession>
<keyword evidence="4" id="KW-1185">Reference proteome</keyword>
<evidence type="ECO:0000256" key="1">
    <source>
        <dbReference type="ARBA" id="ARBA00023125"/>
    </source>
</evidence>
<organism evidence="3 4">
    <name type="scientific">Anaerovirgula multivorans</name>
    <dbReference type="NCBI Taxonomy" id="312168"/>
    <lineage>
        <taxon>Bacteria</taxon>
        <taxon>Bacillati</taxon>
        <taxon>Bacillota</taxon>
        <taxon>Clostridia</taxon>
        <taxon>Peptostreptococcales</taxon>
        <taxon>Natronincolaceae</taxon>
        <taxon>Anaerovirgula</taxon>
    </lineage>
</organism>
<dbReference type="Gene3D" id="1.10.260.40">
    <property type="entry name" value="lambda repressor-like DNA-binding domains"/>
    <property type="match status" value="2"/>
</dbReference>
<evidence type="ECO:0000313" key="3">
    <source>
        <dbReference type="EMBL" id="SNR86313.1"/>
    </source>
</evidence>
<dbReference type="SUPFAM" id="SSF47413">
    <property type="entry name" value="lambda repressor-like DNA-binding domains"/>
    <property type="match status" value="2"/>
</dbReference>
<dbReference type="Pfam" id="PF01381">
    <property type="entry name" value="HTH_3"/>
    <property type="match status" value="2"/>
</dbReference>
<feature type="domain" description="HTH cro/C1-type" evidence="2">
    <location>
        <begin position="86"/>
        <end position="122"/>
    </location>
</feature>